<feature type="non-terminal residue" evidence="2">
    <location>
        <position position="524"/>
    </location>
</feature>
<feature type="non-terminal residue" evidence="2">
    <location>
        <position position="1"/>
    </location>
</feature>
<dbReference type="KEGG" id="fcy:FRACYDRAFT_157151"/>
<evidence type="ECO:0000313" key="2">
    <source>
        <dbReference type="EMBL" id="OEU17840.1"/>
    </source>
</evidence>
<dbReference type="InterPro" id="IPR011009">
    <property type="entry name" value="Kinase-like_dom_sf"/>
</dbReference>
<dbReference type="GO" id="GO:0005524">
    <property type="term" value="F:ATP binding"/>
    <property type="evidence" value="ECO:0007669"/>
    <property type="project" value="InterPro"/>
</dbReference>
<dbReference type="InterPro" id="IPR051130">
    <property type="entry name" value="Mito_struct-func_regulator"/>
</dbReference>
<reference evidence="2 3" key="1">
    <citation type="submission" date="2016-09" db="EMBL/GenBank/DDBJ databases">
        <title>Extensive genetic diversity and differential bi-allelic expression allows diatom success in the polar Southern Ocean.</title>
        <authorList>
            <consortium name="DOE Joint Genome Institute"/>
            <person name="Mock T."/>
            <person name="Otillar R.P."/>
            <person name="Strauss J."/>
            <person name="Dupont C."/>
            <person name="Frickenhaus S."/>
            <person name="Maumus F."/>
            <person name="Mcmullan M."/>
            <person name="Sanges R."/>
            <person name="Schmutz J."/>
            <person name="Toseland A."/>
            <person name="Valas R."/>
            <person name="Veluchamy A."/>
            <person name="Ward B.J."/>
            <person name="Allen A."/>
            <person name="Barry K."/>
            <person name="Falciatore A."/>
            <person name="Ferrante M."/>
            <person name="Fortunato A.E."/>
            <person name="Gloeckner G."/>
            <person name="Gruber A."/>
            <person name="Hipkin R."/>
            <person name="Janech M."/>
            <person name="Kroth P."/>
            <person name="Leese F."/>
            <person name="Lindquist E."/>
            <person name="Lyon B.R."/>
            <person name="Martin J."/>
            <person name="Mayer C."/>
            <person name="Parker M."/>
            <person name="Quesneville H."/>
            <person name="Raymond J."/>
            <person name="Uhlig C."/>
            <person name="Valentin K.U."/>
            <person name="Worden A.Z."/>
            <person name="Armbrust E.V."/>
            <person name="Bowler C."/>
            <person name="Green B."/>
            <person name="Moulton V."/>
            <person name="Van Oosterhout C."/>
            <person name="Grigoriev I."/>
        </authorList>
    </citation>
    <scope>NUCLEOTIDE SEQUENCE [LARGE SCALE GENOMIC DNA]</scope>
    <source>
        <strain evidence="2 3">CCMP1102</strain>
    </source>
</reference>
<dbReference type="Proteomes" id="UP000095751">
    <property type="component" value="Unassembled WGS sequence"/>
</dbReference>
<dbReference type="EMBL" id="KV784357">
    <property type="protein sequence ID" value="OEU17840.1"/>
    <property type="molecule type" value="Genomic_DNA"/>
</dbReference>
<evidence type="ECO:0000259" key="1">
    <source>
        <dbReference type="PROSITE" id="PS50011"/>
    </source>
</evidence>
<dbReference type="PANTHER" id="PTHR43173">
    <property type="entry name" value="ABC1 FAMILY PROTEIN"/>
    <property type="match status" value="1"/>
</dbReference>
<dbReference type="InterPro" id="IPR000719">
    <property type="entry name" value="Prot_kinase_dom"/>
</dbReference>
<accession>A0A1E7FI44</accession>
<keyword evidence="3" id="KW-1185">Reference proteome</keyword>
<dbReference type="GO" id="GO:0004672">
    <property type="term" value="F:protein kinase activity"/>
    <property type="evidence" value="ECO:0007669"/>
    <property type="project" value="InterPro"/>
</dbReference>
<dbReference type="PANTHER" id="PTHR43173:SF34">
    <property type="entry name" value="ABC1 ATYPICAL KINASE-LIKE DOMAIN-CONTAINING PROTEIN"/>
    <property type="match status" value="1"/>
</dbReference>
<evidence type="ECO:0000313" key="3">
    <source>
        <dbReference type="Proteomes" id="UP000095751"/>
    </source>
</evidence>
<dbReference type="SUPFAM" id="SSF56112">
    <property type="entry name" value="Protein kinase-like (PK-like)"/>
    <property type="match status" value="1"/>
</dbReference>
<dbReference type="CDD" id="cd05121">
    <property type="entry name" value="ABC1_ADCK3-like"/>
    <property type="match status" value="1"/>
</dbReference>
<dbReference type="AlphaFoldDB" id="A0A1E7FI44"/>
<dbReference type="Pfam" id="PF03109">
    <property type="entry name" value="ABC1"/>
    <property type="match status" value="2"/>
</dbReference>
<dbReference type="PROSITE" id="PS50011">
    <property type="entry name" value="PROTEIN_KINASE_DOM"/>
    <property type="match status" value="1"/>
</dbReference>
<protein>
    <submittedName>
        <fullName evidence="2">ABC1-domain-containing protein</fullName>
    </submittedName>
</protein>
<sequence>GSYLYVTDDGMKRSVQAYRTFAPVIIQYRLLEYKHKYFSSISNSSSDAQKEQVEEQQEQEWEALDEQYAKVTVEKLGQLQGMYSKYGQTAAGLTNTLGDAWIRELRTLENEIPPRSSDVVRQTIEEETNRKLEDTFATFDPIPLGSASIGQVHRATLRGSTTTGEEGKVVAVKVQYPEAQLLFTNDIHAIRLLCEWFAPEQLCTLDALEQQNEAELDYLNEAQNLIDIRTNMIRHGFSPSEVVVPQPNTELTTKRMLVMELLPGVKLIDGMRAYYSEYAKKQGTTLKRLETKMRRKLDKEGIPDKYEGPSATKLATYQKLLNKSSTDNTNDNTNNNNDVDDGKMKYLHTSIPPNTPRIVDTLMRVHGYQLLVDGLFNADPHGGNFLLLPDGRIGLIDYGATKRLSENERITACVLFVALARKDKDKLWQMAKLAGYKSKHMNPDVYYKLVQFGYDTWGKEVTGGQNVQQFMDDLKRQDPWYETPDNFVLASFMSVRLRALTLGMNHPVKCSDYWAEIAENELNR</sequence>
<dbReference type="InParanoid" id="A0A1E7FI44"/>
<gene>
    <name evidence="2" type="ORF">FRACYDRAFT_157151</name>
</gene>
<name>A0A1E7FI44_9STRA</name>
<dbReference type="OrthoDB" id="427480at2759"/>
<dbReference type="InterPro" id="IPR004147">
    <property type="entry name" value="ABC1_dom"/>
</dbReference>
<feature type="domain" description="Protein kinase" evidence="1">
    <location>
        <begin position="138"/>
        <end position="524"/>
    </location>
</feature>
<organism evidence="2 3">
    <name type="scientific">Fragilariopsis cylindrus CCMP1102</name>
    <dbReference type="NCBI Taxonomy" id="635003"/>
    <lineage>
        <taxon>Eukaryota</taxon>
        <taxon>Sar</taxon>
        <taxon>Stramenopiles</taxon>
        <taxon>Ochrophyta</taxon>
        <taxon>Bacillariophyta</taxon>
        <taxon>Bacillariophyceae</taxon>
        <taxon>Bacillariophycidae</taxon>
        <taxon>Bacillariales</taxon>
        <taxon>Bacillariaceae</taxon>
        <taxon>Fragilariopsis</taxon>
    </lineage>
</organism>
<proteinExistence type="predicted"/>